<dbReference type="Gene3D" id="3.40.50.970">
    <property type="match status" value="2"/>
</dbReference>
<evidence type="ECO:0000256" key="1">
    <source>
        <dbReference type="ARBA" id="ARBA00022679"/>
    </source>
</evidence>
<dbReference type="HAMAP" id="MF_01659">
    <property type="entry name" value="MenD"/>
    <property type="match status" value="1"/>
</dbReference>
<comment type="cofactor">
    <cofactor evidence="6">
        <name>thiamine diphosphate</name>
        <dbReference type="ChEBI" id="CHEBI:58937"/>
    </cofactor>
    <text evidence="6">Binds 1 thiamine pyrophosphate per subunit.</text>
</comment>
<evidence type="ECO:0000313" key="9">
    <source>
        <dbReference type="EMBL" id="MEQ3550447.1"/>
    </source>
</evidence>
<dbReference type="PANTHER" id="PTHR42916:SF1">
    <property type="entry name" value="PROTEIN PHYLLO, CHLOROPLASTIC"/>
    <property type="match status" value="1"/>
</dbReference>
<keyword evidence="10" id="KW-1185">Reference proteome</keyword>
<dbReference type="Pfam" id="PF02776">
    <property type="entry name" value="TPP_enzyme_N"/>
    <property type="match status" value="1"/>
</dbReference>
<keyword evidence="4 6" id="KW-0786">Thiamine pyrophosphate</keyword>
<proteinExistence type="inferred from homology"/>
<dbReference type="PANTHER" id="PTHR42916">
    <property type="entry name" value="2-SUCCINYL-5-ENOLPYRUVYL-6-HYDROXY-3-CYCLOHEXENE-1-CARBOXYLATE SYNTHASE"/>
    <property type="match status" value="1"/>
</dbReference>
<dbReference type="InterPro" id="IPR004433">
    <property type="entry name" value="MenaQ_synth_MenD"/>
</dbReference>
<evidence type="ECO:0000259" key="8">
    <source>
        <dbReference type="Pfam" id="PF02776"/>
    </source>
</evidence>
<accession>A0ABV1K9Z4</accession>
<comment type="pathway">
    <text evidence="6">Quinol/quinone metabolism; 1,4-dihydroxy-2-naphthoate biosynthesis; 1,4-dihydroxy-2-naphthoate from chorismate: step 2/7.</text>
</comment>
<comment type="function">
    <text evidence="6">Catalyzes the thiamine diphosphate-dependent decarboxylation of 2-oxoglutarate and the subsequent addition of the resulting succinic semialdehyde-thiamine pyrophosphate anion to isochorismate to yield 2-succinyl-5-enolpyruvyl-6-hydroxy-3-cyclohexene-1-carboxylate (SEPHCHC).</text>
</comment>
<organism evidence="9 10">
    <name type="scientific">Pseudonocardia nematodicida</name>
    <dbReference type="NCBI Taxonomy" id="1206997"/>
    <lineage>
        <taxon>Bacteria</taxon>
        <taxon>Bacillati</taxon>
        <taxon>Actinomycetota</taxon>
        <taxon>Actinomycetes</taxon>
        <taxon>Pseudonocardiales</taxon>
        <taxon>Pseudonocardiaceae</taxon>
        <taxon>Pseudonocardia</taxon>
    </lineage>
</organism>
<keyword evidence="1 6" id="KW-0808">Transferase</keyword>
<comment type="pathway">
    <text evidence="6">Quinol/quinone metabolism; menaquinone biosynthesis.</text>
</comment>
<gene>
    <name evidence="6 9" type="primary">menD</name>
    <name evidence="9" type="ORF">WIS52_08190</name>
</gene>
<keyword evidence="2 6" id="KW-0479">Metal-binding</keyword>
<reference evidence="9 10" key="1">
    <citation type="submission" date="2024-03" db="EMBL/GenBank/DDBJ databases">
        <title>Draft genome sequence of Pseudonocardia nematodicida JCM 31783.</title>
        <authorList>
            <person name="Butdee W."/>
            <person name="Duangmal K."/>
        </authorList>
    </citation>
    <scope>NUCLEOTIDE SEQUENCE [LARGE SCALE GENOMIC DNA]</scope>
    <source>
        <strain evidence="9 10">JCM 31783</strain>
    </source>
</reference>
<dbReference type="NCBIfam" id="TIGR00173">
    <property type="entry name" value="menD"/>
    <property type="match status" value="1"/>
</dbReference>
<evidence type="ECO:0000256" key="3">
    <source>
        <dbReference type="ARBA" id="ARBA00022842"/>
    </source>
</evidence>
<evidence type="ECO:0000256" key="7">
    <source>
        <dbReference type="SAM" id="MobiDB-lite"/>
    </source>
</evidence>
<evidence type="ECO:0000256" key="4">
    <source>
        <dbReference type="ARBA" id="ARBA00023052"/>
    </source>
</evidence>
<comment type="subunit">
    <text evidence="6">Homodimer.</text>
</comment>
<dbReference type="Gene3D" id="3.40.50.1220">
    <property type="entry name" value="TPP-binding domain"/>
    <property type="match status" value="1"/>
</dbReference>
<feature type="domain" description="Thiamine pyrophosphate enzyme N-terminal TPP-binding" evidence="8">
    <location>
        <begin position="8"/>
        <end position="120"/>
    </location>
</feature>
<evidence type="ECO:0000313" key="10">
    <source>
        <dbReference type="Proteomes" id="UP001494902"/>
    </source>
</evidence>
<dbReference type="Proteomes" id="UP001494902">
    <property type="component" value="Unassembled WGS sequence"/>
</dbReference>
<comment type="cofactor">
    <cofactor evidence="6">
        <name>Mg(2+)</name>
        <dbReference type="ChEBI" id="CHEBI:18420"/>
    </cofactor>
    <cofactor evidence="6">
        <name>Mn(2+)</name>
        <dbReference type="ChEBI" id="CHEBI:29035"/>
    </cofactor>
</comment>
<sequence length="554" mass="56283">MNRSTAQARVLVDELVRAGVTDAVLCPGSRNAPPAFALARADAAGLLRLHVRIDERTAGFLALGLAAASGRPVPVVVTSGTAAANLHPAVLEAAYSGVPLLALTADRPPELVGTGASQTVVQPGMFGPAVRWTGALPVPTTAADGEARLWRSAVVRAVAAATGAAGGAPGPVHLNLPYAEPLVPDDDGDPALPGADVPSGRDGGGPWTAVPRAVRTLPPLPLDPRARTVVVAGTGGPGAGPGLLGGAPLVAEPASPWWPHALRTAPWLLDLPALRPEQVVVLGRPTLHRSVARLLADPGVAVYADPGQDGAPWTDVPGTVRAVGALPALDPPQDFVRAWADADRRATSTLDIALDREPGSGAPGLRLARELVEAQPGGGQLVLGSSNPVRDVALAAAPRPGLVIRANRGVSGIDGTVSTAVGAALAHDGPTALLLGDLTLLHDTTGLVLGPSEPSPDLTVVVLDDDGGGIFHLLEQGGDAHAHAFERVFGTPTGVDVLGMARAAGWDARNWSGDPAELAARPGSGRRLLRVAATRTGLRGTHEALRREIRDALG</sequence>
<protein>
    <recommendedName>
        <fullName evidence="6">2-succinyl-5-enolpyruvyl-6-hydroxy-3-cyclohexene-1-carboxylate synthase</fullName>
        <shortName evidence="6">SEPHCHC synthase</shortName>
        <ecNumber evidence="6">2.2.1.9</ecNumber>
    </recommendedName>
    <alternativeName>
        <fullName evidence="6">Menaquinone biosynthesis protein MenD</fullName>
    </alternativeName>
</protein>
<keyword evidence="5 6" id="KW-0464">Manganese</keyword>
<dbReference type="PIRSF" id="PIRSF004983">
    <property type="entry name" value="MenD"/>
    <property type="match status" value="1"/>
</dbReference>
<comment type="caution">
    <text evidence="9">The sequence shown here is derived from an EMBL/GenBank/DDBJ whole genome shotgun (WGS) entry which is preliminary data.</text>
</comment>
<comment type="similarity">
    <text evidence="6">Belongs to the TPP enzyme family. MenD subfamily.</text>
</comment>
<dbReference type="RefSeq" id="WP_349297531.1">
    <property type="nucleotide sequence ID" value="NZ_JBEDNQ010000003.1"/>
</dbReference>
<comment type="catalytic activity">
    <reaction evidence="6">
        <text>isochorismate + 2-oxoglutarate + H(+) = 5-enolpyruvoyl-6-hydroxy-2-succinyl-cyclohex-3-ene-1-carboxylate + CO2</text>
        <dbReference type="Rhea" id="RHEA:25593"/>
        <dbReference type="ChEBI" id="CHEBI:15378"/>
        <dbReference type="ChEBI" id="CHEBI:16526"/>
        <dbReference type="ChEBI" id="CHEBI:16810"/>
        <dbReference type="ChEBI" id="CHEBI:29780"/>
        <dbReference type="ChEBI" id="CHEBI:58818"/>
        <dbReference type="EC" id="2.2.1.9"/>
    </reaction>
</comment>
<evidence type="ECO:0000256" key="2">
    <source>
        <dbReference type="ARBA" id="ARBA00022723"/>
    </source>
</evidence>
<name>A0ABV1K9Z4_9PSEU</name>
<evidence type="ECO:0000256" key="5">
    <source>
        <dbReference type="ARBA" id="ARBA00023211"/>
    </source>
</evidence>
<dbReference type="EC" id="2.2.1.9" evidence="6"/>
<dbReference type="InterPro" id="IPR012001">
    <property type="entry name" value="Thiamin_PyroP_enz_TPP-bd_dom"/>
</dbReference>
<keyword evidence="6" id="KW-0474">Menaquinone biosynthesis</keyword>
<dbReference type="InterPro" id="IPR029061">
    <property type="entry name" value="THDP-binding"/>
</dbReference>
<dbReference type="SUPFAM" id="SSF52518">
    <property type="entry name" value="Thiamin diphosphate-binding fold (THDP-binding)"/>
    <property type="match status" value="2"/>
</dbReference>
<feature type="region of interest" description="Disordered" evidence="7">
    <location>
        <begin position="177"/>
        <end position="206"/>
    </location>
</feature>
<evidence type="ECO:0000256" key="6">
    <source>
        <dbReference type="HAMAP-Rule" id="MF_01659"/>
    </source>
</evidence>
<dbReference type="CDD" id="cd07037">
    <property type="entry name" value="TPP_PYR_MenD"/>
    <property type="match status" value="1"/>
</dbReference>
<keyword evidence="3 6" id="KW-0460">Magnesium</keyword>
<dbReference type="GO" id="GO:0070204">
    <property type="term" value="F:2-succinyl-5-enolpyruvyl-6-hydroxy-3-cyclohexene-1-carboxylic-acid synthase activity"/>
    <property type="evidence" value="ECO:0007669"/>
    <property type="project" value="UniProtKB-EC"/>
</dbReference>
<dbReference type="EMBL" id="JBEDNQ010000003">
    <property type="protein sequence ID" value="MEQ3550447.1"/>
    <property type="molecule type" value="Genomic_DNA"/>
</dbReference>